<comment type="subcellular location">
    <subcellularLocation>
        <location evidence="1">Cell membrane</location>
        <topology evidence="1">Multi-pass membrane protein</topology>
    </subcellularLocation>
</comment>
<feature type="domain" description="ABC3 transporter permease C-terminal" evidence="9">
    <location>
        <begin position="311"/>
        <end position="425"/>
    </location>
</feature>
<evidence type="ECO:0000256" key="8">
    <source>
        <dbReference type="SAM" id="Phobius"/>
    </source>
</evidence>
<name>A0ABN6S7S5_9BIFI</name>
<dbReference type="InterPro" id="IPR003838">
    <property type="entry name" value="ABC3_permease_C"/>
</dbReference>
<evidence type="ECO:0000313" key="11">
    <source>
        <dbReference type="Proteomes" id="UP001321766"/>
    </source>
</evidence>
<gene>
    <name evidence="10" type="ORF">KIM372_01780</name>
</gene>
<keyword evidence="11" id="KW-1185">Reference proteome</keyword>
<keyword evidence="2" id="KW-1003">Cell membrane</keyword>
<evidence type="ECO:0000256" key="6">
    <source>
        <dbReference type="ARBA" id="ARBA00038076"/>
    </source>
</evidence>
<feature type="transmembrane region" description="Helical" evidence="8">
    <location>
        <begin position="308"/>
        <end position="333"/>
    </location>
</feature>
<evidence type="ECO:0000259" key="9">
    <source>
        <dbReference type="Pfam" id="PF02687"/>
    </source>
</evidence>
<feature type="transmembrane region" description="Helical" evidence="8">
    <location>
        <begin position="393"/>
        <end position="414"/>
    </location>
</feature>
<organism evidence="10 11">
    <name type="scientific">Bombiscardovia nodaiensis</name>
    <dbReference type="NCBI Taxonomy" id="2932181"/>
    <lineage>
        <taxon>Bacteria</taxon>
        <taxon>Bacillati</taxon>
        <taxon>Actinomycetota</taxon>
        <taxon>Actinomycetes</taxon>
        <taxon>Bifidobacteriales</taxon>
        <taxon>Bifidobacteriaceae</taxon>
        <taxon>Bombiscardovia</taxon>
    </lineage>
</organism>
<evidence type="ECO:0000256" key="1">
    <source>
        <dbReference type="ARBA" id="ARBA00004651"/>
    </source>
</evidence>
<reference evidence="10 11" key="1">
    <citation type="journal article" date="2023" name="Microbiol. Spectr.">
        <title>Symbiosis of Carpenter Bees with Uncharacterized Lactic Acid Bacteria Showing NAD Auxotrophy.</title>
        <authorList>
            <person name="Kawasaki S."/>
            <person name="Ozawa K."/>
            <person name="Mori T."/>
            <person name="Yamamoto A."/>
            <person name="Ito M."/>
            <person name="Ohkuma M."/>
            <person name="Sakamoto M."/>
            <person name="Matsutani M."/>
        </authorList>
    </citation>
    <scope>NUCLEOTIDE SEQUENCE [LARGE SCALE GENOMIC DNA]</scope>
    <source>
        <strain evidence="10 11">Kim37-2</strain>
    </source>
</reference>
<comment type="similarity">
    <text evidence="6">Belongs to the ABC-4 integral membrane protein family.</text>
</comment>
<keyword evidence="3 8" id="KW-0812">Transmembrane</keyword>
<feature type="transmembrane region" description="Helical" evidence="8">
    <location>
        <begin position="362"/>
        <end position="381"/>
    </location>
</feature>
<feature type="compositionally biased region" description="Basic and acidic residues" evidence="7">
    <location>
        <begin position="1"/>
        <end position="18"/>
    </location>
</feature>
<proteinExistence type="inferred from homology"/>
<keyword evidence="5 8" id="KW-0472">Membrane</keyword>
<evidence type="ECO:0000256" key="3">
    <source>
        <dbReference type="ARBA" id="ARBA00022692"/>
    </source>
</evidence>
<feature type="transmembrane region" description="Helical" evidence="8">
    <location>
        <begin position="59"/>
        <end position="79"/>
    </location>
</feature>
<dbReference type="EMBL" id="AP026798">
    <property type="protein sequence ID" value="BDR52271.1"/>
    <property type="molecule type" value="Genomic_DNA"/>
</dbReference>
<feature type="region of interest" description="Disordered" evidence="7">
    <location>
        <begin position="1"/>
        <end position="35"/>
    </location>
</feature>
<evidence type="ECO:0000256" key="2">
    <source>
        <dbReference type="ARBA" id="ARBA00022475"/>
    </source>
</evidence>
<evidence type="ECO:0000256" key="4">
    <source>
        <dbReference type="ARBA" id="ARBA00022989"/>
    </source>
</evidence>
<sequence>MKMVKGHEAGGVEPHESGEGLPASPEPGPAANHAGRSMGNTRMFLLMLFGAVFRRRSRALMAVVASTVGAATLFCLAAVCLTVPAQMNQEMRAYGANLVVAPIERADQAKSDIAPAMVDHTSEMVAVKGPARQASYRYENVRVNSASHLMAGISPAQVRALNQHWNVEGDWPSSGKLMVGRDLAESLGLKLGSTLQVRYLKNDDQGQQVAGRWSKDQVIGQASYQVGGIVETGGAEDDIIYARLVDLEALTKVRRGTDVIEYSSSAVGADLTAIAQAINEMTSMGVHAQTVTKISSADTRIITMLQTLFWLISLVVLALTLVGVGTTLASIVAQRRSEIGLRKALGASAGSLALEFYVESGIYGLLGGLLGTGIGYGFAYWLCKAVFGRALAFNYWLALGSVLLSIAIAIIGSIQPVSRASRIDPALVLSQE</sequence>
<keyword evidence="4 8" id="KW-1133">Transmembrane helix</keyword>
<evidence type="ECO:0000313" key="10">
    <source>
        <dbReference type="EMBL" id="BDR52271.1"/>
    </source>
</evidence>
<dbReference type="PANTHER" id="PTHR30572:SF4">
    <property type="entry name" value="ABC TRANSPORTER PERMEASE YTRF"/>
    <property type="match status" value="1"/>
</dbReference>
<evidence type="ECO:0000256" key="5">
    <source>
        <dbReference type="ARBA" id="ARBA00023136"/>
    </source>
</evidence>
<dbReference type="PANTHER" id="PTHR30572">
    <property type="entry name" value="MEMBRANE COMPONENT OF TRANSPORTER-RELATED"/>
    <property type="match status" value="1"/>
</dbReference>
<evidence type="ECO:0000256" key="7">
    <source>
        <dbReference type="SAM" id="MobiDB-lite"/>
    </source>
</evidence>
<accession>A0ABN6S7S5</accession>
<dbReference type="Pfam" id="PF02687">
    <property type="entry name" value="FtsX"/>
    <property type="match status" value="1"/>
</dbReference>
<dbReference type="InterPro" id="IPR050250">
    <property type="entry name" value="Macrolide_Exporter_MacB"/>
</dbReference>
<protein>
    <submittedName>
        <fullName evidence="10">ABC transporter permease</fullName>
    </submittedName>
</protein>
<dbReference type="Proteomes" id="UP001321766">
    <property type="component" value="Chromosome"/>
</dbReference>